<organism evidence="1 2">
    <name type="scientific">Taxus chinensis</name>
    <name type="common">Chinese yew</name>
    <name type="synonym">Taxus wallichiana var. chinensis</name>
    <dbReference type="NCBI Taxonomy" id="29808"/>
    <lineage>
        <taxon>Eukaryota</taxon>
        <taxon>Viridiplantae</taxon>
        <taxon>Streptophyta</taxon>
        <taxon>Embryophyta</taxon>
        <taxon>Tracheophyta</taxon>
        <taxon>Spermatophyta</taxon>
        <taxon>Pinopsida</taxon>
        <taxon>Pinidae</taxon>
        <taxon>Conifers II</taxon>
        <taxon>Cupressales</taxon>
        <taxon>Taxaceae</taxon>
        <taxon>Taxus</taxon>
    </lineage>
</organism>
<sequence length="99" mass="11546">CDICIKGPPKCENVWKEAEILLRVLVELQGNVKYGQSDNSKKISKHHHFGICPEMVSLKEVIERVTEQFDEGRAKNSLWWRGFVRMLEDIGYIREVDND</sequence>
<reference evidence="1 2" key="1">
    <citation type="journal article" date="2021" name="Nat. Plants">
        <title>The Taxus genome provides insights into paclitaxel biosynthesis.</title>
        <authorList>
            <person name="Xiong X."/>
            <person name="Gou J."/>
            <person name="Liao Q."/>
            <person name="Li Y."/>
            <person name="Zhou Q."/>
            <person name="Bi G."/>
            <person name="Li C."/>
            <person name="Du R."/>
            <person name="Wang X."/>
            <person name="Sun T."/>
            <person name="Guo L."/>
            <person name="Liang H."/>
            <person name="Lu P."/>
            <person name="Wu Y."/>
            <person name="Zhang Z."/>
            <person name="Ro D.K."/>
            <person name="Shang Y."/>
            <person name="Huang S."/>
            <person name="Yan J."/>
        </authorList>
    </citation>
    <scope>NUCLEOTIDE SEQUENCE [LARGE SCALE GENOMIC DNA]</scope>
    <source>
        <strain evidence="1">Ta-2019</strain>
    </source>
</reference>
<accession>A0AA38LLY2</accession>
<protein>
    <submittedName>
        <fullName evidence="1">Uncharacterized protein</fullName>
    </submittedName>
</protein>
<name>A0AA38LLY2_TAXCH</name>
<dbReference type="EMBL" id="JAHRHJ020000001">
    <property type="protein sequence ID" value="KAH9328671.1"/>
    <property type="molecule type" value="Genomic_DNA"/>
</dbReference>
<comment type="caution">
    <text evidence="1">The sequence shown here is derived from an EMBL/GenBank/DDBJ whole genome shotgun (WGS) entry which is preliminary data.</text>
</comment>
<proteinExistence type="predicted"/>
<evidence type="ECO:0000313" key="1">
    <source>
        <dbReference type="EMBL" id="KAH9328671.1"/>
    </source>
</evidence>
<feature type="non-terminal residue" evidence="1">
    <location>
        <position position="1"/>
    </location>
</feature>
<dbReference type="Proteomes" id="UP000824469">
    <property type="component" value="Unassembled WGS sequence"/>
</dbReference>
<gene>
    <name evidence="1" type="ORF">KI387_000779</name>
</gene>
<keyword evidence="2" id="KW-1185">Reference proteome</keyword>
<dbReference type="OMA" id="CENVWKE"/>
<dbReference type="AlphaFoldDB" id="A0AA38LLY2"/>
<evidence type="ECO:0000313" key="2">
    <source>
        <dbReference type="Proteomes" id="UP000824469"/>
    </source>
</evidence>
<feature type="non-terminal residue" evidence="1">
    <location>
        <position position="99"/>
    </location>
</feature>